<dbReference type="Gene3D" id="1.20.1510.10">
    <property type="entry name" value="Cation efflux protein transmembrane domain"/>
    <property type="match status" value="1"/>
</dbReference>
<dbReference type="InterPro" id="IPR036837">
    <property type="entry name" value="Cation_efflux_CTD_sf"/>
</dbReference>
<dbReference type="RefSeq" id="WP_043606665.1">
    <property type="nucleotide sequence ID" value="NZ_AXCY01000043.1"/>
</dbReference>
<evidence type="ECO:0000256" key="8">
    <source>
        <dbReference type="SAM" id="Phobius"/>
    </source>
</evidence>
<feature type="transmembrane region" description="Helical" evidence="8">
    <location>
        <begin position="119"/>
        <end position="142"/>
    </location>
</feature>
<gene>
    <name evidence="11" type="ORF">N868_14220</name>
</gene>
<evidence type="ECO:0000313" key="11">
    <source>
        <dbReference type="EMBL" id="KGM10649.1"/>
    </source>
</evidence>
<name>A0A0A0BU39_9CELL</name>
<dbReference type="InterPro" id="IPR027470">
    <property type="entry name" value="Cation_efflux_CTD"/>
</dbReference>
<dbReference type="SUPFAM" id="SSF160240">
    <property type="entry name" value="Cation efflux protein cytoplasmic domain-like"/>
    <property type="match status" value="1"/>
</dbReference>
<keyword evidence="3" id="KW-0813">Transport</keyword>
<organism evidence="11 12">
    <name type="scientific">Cellulomonas carbonis T26</name>
    <dbReference type="NCBI Taxonomy" id="947969"/>
    <lineage>
        <taxon>Bacteria</taxon>
        <taxon>Bacillati</taxon>
        <taxon>Actinomycetota</taxon>
        <taxon>Actinomycetes</taxon>
        <taxon>Micrococcales</taxon>
        <taxon>Cellulomonadaceae</taxon>
        <taxon>Cellulomonas</taxon>
    </lineage>
</organism>
<dbReference type="Proteomes" id="UP000029839">
    <property type="component" value="Unassembled WGS sequence"/>
</dbReference>
<dbReference type="InterPro" id="IPR002524">
    <property type="entry name" value="Cation_efflux"/>
</dbReference>
<reference evidence="11 12" key="1">
    <citation type="submission" date="2013-08" db="EMBL/GenBank/DDBJ databases">
        <title>Genome sequencing of Cellulomonas carbonis T26.</title>
        <authorList>
            <person name="Chen F."/>
            <person name="Li Y."/>
            <person name="Wang G."/>
        </authorList>
    </citation>
    <scope>NUCLEOTIDE SEQUENCE [LARGE SCALE GENOMIC DNA]</scope>
    <source>
        <strain evidence="11 12">T26</strain>
    </source>
</reference>
<keyword evidence="5 8" id="KW-1133">Transmembrane helix</keyword>
<evidence type="ECO:0000256" key="6">
    <source>
        <dbReference type="ARBA" id="ARBA00023065"/>
    </source>
</evidence>
<feature type="transmembrane region" description="Helical" evidence="8">
    <location>
        <begin position="54"/>
        <end position="74"/>
    </location>
</feature>
<evidence type="ECO:0000256" key="3">
    <source>
        <dbReference type="ARBA" id="ARBA00022448"/>
    </source>
</evidence>
<feature type="transmembrane region" description="Helical" evidence="8">
    <location>
        <begin position="86"/>
        <end position="107"/>
    </location>
</feature>
<evidence type="ECO:0000256" key="2">
    <source>
        <dbReference type="ARBA" id="ARBA00008873"/>
    </source>
</evidence>
<evidence type="ECO:0000256" key="7">
    <source>
        <dbReference type="ARBA" id="ARBA00023136"/>
    </source>
</evidence>
<sequence length="306" mass="31538">MSAHGHGHGVGTATGRHGRRLVVVLVLTLVVAVAQVVGGLVSGSLALLADAGHMLADASGVAVALLAAGLAARPPTNARTFGLQRAEVLAALGNALVLAGIAVWVVLEAVRRWDEPPDVATGVMLATALVGLAANGVGLALLHAGQKESLNVRGAYLEVLGDLLGSVAVVVAAVVIAVTGWARADVVASFAIGLLVLPRAWRLLREVLDVLLEATPRGIDLDDVRAHVRDVRGVVDVHDLHAWTITSGAPALSAHVVVDDECLAQGRSGEVLDALTTCLVSHFDLAHCTFQLEPVGHRAHEPHGHD</sequence>
<dbReference type="GO" id="GO:0005886">
    <property type="term" value="C:plasma membrane"/>
    <property type="evidence" value="ECO:0007669"/>
    <property type="project" value="TreeGrafter"/>
</dbReference>
<evidence type="ECO:0000259" key="10">
    <source>
        <dbReference type="Pfam" id="PF16916"/>
    </source>
</evidence>
<dbReference type="NCBIfam" id="TIGR01297">
    <property type="entry name" value="CDF"/>
    <property type="match status" value="1"/>
</dbReference>
<keyword evidence="4 8" id="KW-0812">Transmembrane</keyword>
<feature type="transmembrane region" description="Helical" evidence="8">
    <location>
        <begin position="21"/>
        <end position="48"/>
    </location>
</feature>
<comment type="caution">
    <text evidence="11">The sequence shown here is derived from an EMBL/GenBank/DDBJ whole genome shotgun (WGS) entry which is preliminary data.</text>
</comment>
<dbReference type="PANTHER" id="PTHR11562">
    <property type="entry name" value="CATION EFFLUX PROTEIN/ ZINC TRANSPORTER"/>
    <property type="match status" value="1"/>
</dbReference>
<dbReference type="OrthoDB" id="9809646at2"/>
<dbReference type="AlphaFoldDB" id="A0A0A0BU39"/>
<dbReference type="GO" id="GO:0005385">
    <property type="term" value="F:zinc ion transmembrane transporter activity"/>
    <property type="evidence" value="ECO:0007669"/>
    <property type="project" value="TreeGrafter"/>
</dbReference>
<dbReference type="EMBL" id="AXCY01000043">
    <property type="protein sequence ID" value="KGM10649.1"/>
    <property type="molecule type" value="Genomic_DNA"/>
</dbReference>
<dbReference type="InterPro" id="IPR027469">
    <property type="entry name" value="Cation_efflux_TMD_sf"/>
</dbReference>
<comment type="similarity">
    <text evidence="2">Belongs to the cation diffusion facilitator (CDF) transporter (TC 2.A.4) family. SLC30A subfamily.</text>
</comment>
<evidence type="ECO:0000256" key="5">
    <source>
        <dbReference type="ARBA" id="ARBA00022989"/>
    </source>
</evidence>
<comment type="subcellular location">
    <subcellularLocation>
        <location evidence="1">Membrane</location>
        <topology evidence="1">Multi-pass membrane protein</topology>
    </subcellularLocation>
</comment>
<reference evidence="11 12" key="2">
    <citation type="journal article" date="2015" name="Stand. Genomic Sci.">
        <title>Draft genome sequence of Cellulomonas carbonis T26(T) and comparative analysis of six Cellulomonas genomes.</title>
        <authorList>
            <person name="Zhuang W."/>
            <person name="Zhang S."/>
            <person name="Xia X."/>
            <person name="Wang G."/>
        </authorList>
    </citation>
    <scope>NUCLEOTIDE SEQUENCE [LARGE SCALE GENOMIC DNA]</scope>
    <source>
        <strain evidence="11 12">T26</strain>
    </source>
</reference>
<evidence type="ECO:0000256" key="1">
    <source>
        <dbReference type="ARBA" id="ARBA00004141"/>
    </source>
</evidence>
<evidence type="ECO:0000313" key="12">
    <source>
        <dbReference type="Proteomes" id="UP000029839"/>
    </source>
</evidence>
<keyword evidence="12" id="KW-1185">Reference proteome</keyword>
<dbReference type="PANTHER" id="PTHR11562:SF17">
    <property type="entry name" value="RE54080P-RELATED"/>
    <property type="match status" value="1"/>
</dbReference>
<feature type="domain" description="Cation efflux protein cytoplasmic" evidence="10">
    <location>
        <begin position="216"/>
        <end position="294"/>
    </location>
</feature>
<feature type="domain" description="Cation efflux protein transmembrane" evidence="9">
    <location>
        <begin position="21"/>
        <end position="212"/>
    </location>
</feature>
<keyword evidence="7 8" id="KW-0472">Membrane</keyword>
<accession>A0A0A0BU39</accession>
<dbReference type="InterPro" id="IPR058533">
    <property type="entry name" value="Cation_efflux_TM"/>
</dbReference>
<evidence type="ECO:0000259" key="9">
    <source>
        <dbReference type="Pfam" id="PF01545"/>
    </source>
</evidence>
<feature type="transmembrane region" description="Helical" evidence="8">
    <location>
        <begin position="154"/>
        <end position="178"/>
    </location>
</feature>
<evidence type="ECO:0000256" key="4">
    <source>
        <dbReference type="ARBA" id="ARBA00022692"/>
    </source>
</evidence>
<keyword evidence="6" id="KW-0406">Ion transport</keyword>
<dbReference type="Pfam" id="PF01545">
    <property type="entry name" value="Cation_efflux"/>
    <property type="match status" value="1"/>
</dbReference>
<protein>
    <submittedName>
        <fullName evidence="11">Cation transporter</fullName>
    </submittedName>
</protein>
<proteinExistence type="inferred from homology"/>
<dbReference type="InterPro" id="IPR050681">
    <property type="entry name" value="CDF/SLC30A"/>
</dbReference>
<dbReference type="SUPFAM" id="SSF161111">
    <property type="entry name" value="Cation efflux protein transmembrane domain-like"/>
    <property type="match status" value="1"/>
</dbReference>
<dbReference type="Pfam" id="PF16916">
    <property type="entry name" value="ZT_dimer"/>
    <property type="match status" value="1"/>
</dbReference>